<evidence type="ECO:0000313" key="3">
    <source>
        <dbReference type="Proteomes" id="UP000578569"/>
    </source>
</evidence>
<organism evidence="2 3">
    <name type="scientific">Sphingomicrobium lutaoense</name>
    <dbReference type="NCBI Taxonomy" id="515949"/>
    <lineage>
        <taxon>Bacteria</taxon>
        <taxon>Pseudomonadati</taxon>
        <taxon>Pseudomonadota</taxon>
        <taxon>Alphaproteobacteria</taxon>
        <taxon>Sphingomonadales</taxon>
        <taxon>Sphingomonadaceae</taxon>
        <taxon>Sphingomicrobium</taxon>
    </lineage>
</organism>
<dbReference type="InterPro" id="IPR041359">
    <property type="entry name" value="MetOD1"/>
</dbReference>
<dbReference type="AlphaFoldDB" id="A0A839Z396"/>
<keyword evidence="3" id="KW-1185">Reference proteome</keyword>
<sequence>MMMAMEELQLPLERDLFFRSIIRTLAGSLEETVGPEEAEGYVSIVGSEIGNWIEEKYCEALGRDKLTPQEVAEVLVDLKRRIGGEFFIESVDDDKIVLGNRKCPFGDLVKGRPSLCQMTNNVFGRISANQAGYSKVDIQETIAMGAPGCHVVVHLRPEPTEDIEGHEFFRVKGPAA</sequence>
<dbReference type="EMBL" id="JACICF010000001">
    <property type="protein sequence ID" value="MBB3763054.1"/>
    <property type="molecule type" value="Genomic_DNA"/>
</dbReference>
<feature type="domain" description="Metanogen output" evidence="1">
    <location>
        <begin position="21"/>
        <end position="153"/>
    </location>
</feature>
<evidence type="ECO:0000313" key="2">
    <source>
        <dbReference type="EMBL" id="MBB3763054.1"/>
    </source>
</evidence>
<accession>A0A839Z396</accession>
<dbReference type="Pfam" id="PF18546">
    <property type="entry name" value="MetOD1"/>
    <property type="match status" value="1"/>
</dbReference>
<evidence type="ECO:0000259" key="1">
    <source>
        <dbReference type="Pfam" id="PF18546"/>
    </source>
</evidence>
<protein>
    <submittedName>
        <fullName evidence="2">Putative ArsR family transcriptional regulator</fullName>
    </submittedName>
</protein>
<comment type="caution">
    <text evidence="2">The sequence shown here is derived from an EMBL/GenBank/DDBJ whole genome shotgun (WGS) entry which is preliminary data.</text>
</comment>
<dbReference type="Proteomes" id="UP000578569">
    <property type="component" value="Unassembled WGS sequence"/>
</dbReference>
<reference evidence="2 3" key="1">
    <citation type="submission" date="2020-08" db="EMBL/GenBank/DDBJ databases">
        <title>Genomic Encyclopedia of Type Strains, Phase IV (KMG-IV): sequencing the most valuable type-strain genomes for metagenomic binning, comparative biology and taxonomic classification.</title>
        <authorList>
            <person name="Goeker M."/>
        </authorList>
    </citation>
    <scope>NUCLEOTIDE SEQUENCE [LARGE SCALE GENOMIC DNA]</scope>
    <source>
        <strain evidence="2 3">DSM 24194</strain>
    </source>
</reference>
<name>A0A839Z396_9SPHN</name>
<dbReference type="RefSeq" id="WP_183932384.1">
    <property type="nucleotide sequence ID" value="NZ_JACICF010000001.1"/>
</dbReference>
<gene>
    <name evidence="2" type="ORF">FHS50_000077</name>
</gene>
<proteinExistence type="predicted"/>